<dbReference type="EMBL" id="JARBHB010000004">
    <property type="protein sequence ID" value="KAJ8887581.1"/>
    <property type="molecule type" value="Genomic_DNA"/>
</dbReference>
<dbReference type="InterPro" id="IPR012337">
    <property type="entry name" value="RNaseH-like_sf"/>
</dbReference>
<keyword evidence="8" id="KW-0239">DNA-directed DNA polymerase</keyword>
<evidence type="ECO:0000256" key="7">
    <source>
        <dbReference type="ARBA" id="ARBA00022918"/>
    </source>
</evidence>
<keyword evidence="7" id="KW-0695">RNA-directed DNA polymerase</keyword>
<evidence type="ECO:0000256" key="8">
    <source>
        <dbReference type="ARBA" id="ARBA00022932"/>
    </source>
</evidence>
<accession>A0ABQ9HT65</accession>
<dbReference type="InterPro" id="IPR001584">
    <property type="entry name" value="Integrase_cat-core"/>
</dbReference>
<feature type="compositionally biased region" description="Basic and acidic residues" evidence="10">
    <location>
        <begin position="558"/>
        <end position="580"/>
    </location>
</feature>
<evidence type="ECO:0000256" key="10">
    <source>
        <dbReference type="SAM" id="MobiDB-lite"/>
    </source>
</evidence>
<dbReference type="Pfam" id="PF14223">
    <property type="entry name" value="Retrotran_gag_2"/>
    <property type="match status" value="1"/>
</dbReference>
<sequence length="838" mass="94676">MEIWSYEAMERLWSYGLIMELWSDYVAIEQLWRDQEHGRNRPMVCSNYASQHSSGVSSGNHGIPKSDPPECESSELPLSHLTRNWCYRMKLLLEHNGVLHVLSTEPPTTEADLKKFKQEDVKARNILVQGLADNMLPMILGKNTAKGIPTTYEKTGNEIHGDSKESLVKTGVQEECLQQFESMASEVKVAGRKLNEDEMINQLLVAMLSDFDSVVSAMEILRKRLLKKDVDPHDVFASYRSPKGESGQYSQPRHTKGSNVPVLFVIDGGASCHIIKSSYKKYLSEGSDVNFDISVAKAGELLKAVSKGNITCFSDEDHIKINDDLVCDNLSFNLLSVHKKRKDTKLPYLKTIPGGWKEKRVLQYVSTDVCGKITHQCMVGVTISVTFIDHCSHFCVTYLLINKSEVFEKFKMYTAMVEAKFNGHIENLRCDRGGEYVSSYFKRFCDVKGSHVRYSMAKNPSQNCVVERMNRTLLEKTRCLLLDSNFAKEMWGEAIMTATYLSNRLTTSALPKGVTPAEKCLNHKHNLAKIKSNYTAISPPDSVRHTATPEGVSPESTAENRDVCHNSAGEDTHVDHHSQFDNEGDFIGFPPEEVRNEPTITRPYRAKLQPKYLADFELNFAVDILALSVSTDAPDCYEDAFKDVGWRQAINEELTSLESNRFWEVVEIPPDVPVVDSRWYFSTESIEGTSKKKARLVTRDHQQPTLENEDILHDDVTSPAFSFCGKLSAATTRCTSDCDTLTIFSYFDADYASDTNDRKSNSGFMRNLNQNVICWSSKKQSVGALSNSESEYYAIVNYKIAKSLETKRSKHFDILYHFAKDLVGKGKVKLNYVETAEY</sequence>
<keyword evidence="8" id="KW-0548">Nucleotidyltransferase</keyword>
<name>A0ABQ9HT65_9NEOP</name>
<keyword evidence="13" id="KW-1185">Reference proteome</keyword>
<evidence type="ECO:0000259" key="11">
    <source>
        <dbReference type="PROSITE" id="PS50994"/>
    </source>
</evidence>
<keyword evidence="2" id="KW-0479">Metal-binding</keyword>
<keyword evidence="1" id="KW-0540">Nuclease</keyword>
<keyword evidence="4" id="KW-0378">Hydrolase</keyword>
<proteinExistence type="predicted"/>
<dbReference type="SUPFAM" id="SSF53098">
    <property type="entry name" value="Ribonuclease H-like"/>
    <property type="match status" value="1"/>
</dbReference>
<evidence type="ECO:0000256" key="1">
    <source>
        <dbReference type="ARBA" id="ARBA00022722"/>
    </source>
</evidence>
<evidence type="ECO:0000256" key="4">
    <source>
        <dbReference type="ARBA" id="ARBA00022801"/>
    </source>
</evidence>
<dbReference type="PANTHER" id="PTHR42648">
    <property type="entry name" value="TRANSPOSASE, PUTATIVE-RELATED"/>
    <property type="match status" value="1"/>
</dbReference>
<dbReference type="CDD" id="cd09272">
    <property type="entry name" value="RNase_HI_RT_Ty1"/>
    <property type="match status" value="1"/>
</dbReference>
<evidence type="ECO:0000256" key="9">
    <source>
        <dbReference type="ARBA" id="ARBA00023172"/>
    </source>
</evidence>
<evidence type="ECO:0000256" key="6">
    <source>
        <dbReference type="ARBA" id="ARBA00022908"/>
    </source>
</evidence>
<reference evidence="12 13" key="1">
    <citation type="submission" date="2023-02" db="EMBL/GenBank/DDBJ databases">
        <title>LHISI_Scaffold_Assembly.</title>
        <authorList>
            <person name="Stuart O.P."/>
            <person name="Cleave R."/>
            <person name="Magrath M.J.L."/>
            <person name="Mikheyev A.S."/>
        </authorList>
    </citation>
    <scope>NUCLEOTIDE SEQUENCE [LARGE SCALE GENOMIC DNA]</scope>
    <source>
        <strain evidence="12">Daus_M_001</strain>
        <tissue evidence="12">Leg muscle</tissue>
    </source>
</reference>
<keyword evidence="6" id="KW-0229">DNA integration</keyword>
<dbReference type="InterPro" id="IPR039537">
    <property type="entry name" value="Retrotran_Ty1/copia-like"/>
</dbReference>
<dbReference type="Gene3D" id="3.30.420.10">
    <property type="entry name" value="Ribonuclease H-like superfamily/Ribonuclease H"/>
    <property type="match status" value="1"/>
</dbReference>
<evidence type="ECO:0000256" key="2">
    <source>
        <dbReference type="ARBA" id="ARBA00022723"/>
    </source>
</evidence>
<feature type="domain" description="Integrase catalytic" evidence="11">
    <location>
        <begin position="349"/>
        <end position="524"/>
    </location>
</feature>
<dbReference type="InterPro" id="IPR036397">
    <property type="entry name" value="RNaseH_sf"/>
</dbReference>
<dbReference type="PANTHER" id="PTHR42648:SF11">
    <property type="entry name" value="TRANSPOSON TY4-P GAG-POL POLYPROTEIN"/>
    <property type="match status" value="1"/>
</dbReference>
<feature type="region of interest" description="Disordered" evidence="10">
    <location>
        <begin position="536"/>
        <end position="598"/>
    </location>
</feature>
<evidence type="ECO:0000256" key="3">
    <source>
        <dbReference type="ARBA" id="ARBA00022759"/>
    </source>
</evidence>
<evidence type="ECO:0000256" key="5">
    <source>
        <dbReference type="ARBA" id="ARBA00022842"/>
    </source>
</evidence>
<gene>
    <name evidence="12" type="ORF">PR048_013798</name>
</gene>
<feature type="region of interest" description="Disordered" evidence="10">
    <location>
        <begin position="50"/>
        <end position="74"/>
    </location>
</feature>
<comment type="caution">
    <text evidence="12">The sequence shown here is derived from an EMBL/GenBank/DDBJ whole genome shotgun (WGS) entry which is preliminary data.</text>
</comment>
<feature type="compositionally biased region" description="Polar residues" evidence="10">
    <location>
        <begin position="50"/>
        <end position="60"/>
    </location>
</feature>
<keyword evidence="9" id="KW-0233">DNA recombination</keyword>
<dbReference type="Proteomes" id="UP001159363">
    <property type="component" value="Chromosome X"/>
</dbReference>
<keyword evidence="3" id="KW-0255">Endonuclease</keyword>
<keyword evidence="5" id="KW-0460">Magnesium</keyword>
<evidence type="ECO:0000313" key="13">
    <source>
        <dbReference type="Proteomes" id="UP001159363"/>
    </source>
</evidence>
<protein>
    <recommendedName>
        <fullName evidence="11">Integrase catalytic domain-containing protein</fullName>
    </recommendedName>
</protein>
<keyword evidence="8" id="KW-0808">Transferase</keyword>
<organism evidence="12 13">
    <name type="scientific">Dryococelus australis</name>
    <dbReference type="NCBI Taxonomy" id="614101"/>
    <lineage>
        <taxon>Eukaryota</taxon>
        <taxon>Metazoa</taxon>
        <taxon>Ecdysozoa</taxon>
        <taxon>Arthropoda</taxon>
        <taxon>Hexapoda</taxon>
        <taxon>Insecta</taxon>
        <taxon>Pterygota</taxon>
        <taxon>Neoptera</taxon>
        <taxon>Polyneoptera</taxon>
        <taxon>Phasmatodea</taxon>
        <taxon>Verophasmatodea</taxon>
        <taxon>Anareolatae</taxon>
        <taxon>Phasmatidae</taxon>
        <taxon>Eurycanthinae</taxon>
        <taxon>Dryococelus</taxon>
    </lineage>
</organism>
<dbReference type="PROSITE" id="PS50994">
    <property type="entry name" value="INTEGRASE"/>
    <property type="match status" value="1"/>
</dbReference>
<evidence type="ECO:0000313" key="12">
    <source>
        <dbReference type="EMBL" id="KAJ8887581.1"/>
    </source>
</evidence>